<accession>A0A286UHA0</accession>
<feature type="transmembrane region" description="Helical" evidence="10">
    <location>
        <begin position="311"/>
        <end position="333"/>
    </location>
</feature>
<keyword evidence="5 10" id="KW-0812">Transmembrane</keyword>
<evidence type="ECO:0000256" key="8">
    <source>
        <dbReference type="ARBA" id="ARBA00023136"/>
    </source>
</evidence>
<evidence type="ECO:0000256" key="3">
    <source>
        <dbReference type="ARBA" id="ARBA00010780"/>
    </source>
</evidence>
<comment type="subcellular location">
    <subcellularLocation>
        <location evidence="2 10">Cell membrane</location>
        <topology evidence="2 10">Multi-pass membrane protein</topology>
    </subcellularLocation>
</comment>
<organism evidence="12 13">
    <name type="scientific">Pyrrhoderma noxium</name>
    <dbReference type="NCBI Taxonomy" id="2282107"/>
    <lineage>
        <taxon>Eukaryota</taxon>
        <taxon>Fungi</taxon>
        <taxon>Dikarya</taxon>
        <taxon>Basidiomycota</taxon>
        <taxon>Agaricomycotina</taxon>
        <taxon>Agaricomycetes</taxon>
        <taxon>Hymenochaetales</taxon>
        <taxon>Hymenochaetaceae</taxon>
        <taxon>Pyrrhoderma</taxon>
    </lineage>
</organism>
<evidence type="ECO:0000256" key="2">
    <source>
        <dbReference type="ARBA" id="ARBA00004651"/>
    </source>
</evidence>
<dbReference type="GO" id="GO:0032220">
    <property type="term" value="P:plasma membrane fusion involved in cytogamy"/>
    <property type="evidence" value="ECO:0007669"/>
    <property type="project" value="TreeGrafter"/>
</dbReference>
<feature type="region of interest" description="Disordered" evidence="11">
    <location>
        <begin position="799"/>
        <end position="819"/>
    </location>
</feature>
<feature type="transmembrane region" description="Helical" evidence="10">
    <location>
        <begin position="619"/>
        <end position="644"/>
    </location>
</feature>
<feature type="compositionally biased region" description="Basic residues" evidence="11">
    <location>
        <begin position="734"/>
        <end position="745"/>
    </location>
</feature>
<feature type="compositionally biased region" description="Polar residues" evidence="11">
    <location>
        <begin position="943"/>
        <end position="960"/>
    </location>
</feature>
<feature type="region of interest" description="Disordered" evidence="11">
    <location>
        <begin position="1026"/>
        <end position="1064"/>
    </location>
</feature>
<evidence type="ECO:0000256" key="1">
    <source>
        <dbReference type="ARBA" id="ARBA00002512"/>
    </source>
</evidence>
<reference evidence="12 13" key="1">
    <citation type="journal article" date="2017" name="Mol. Ecol.">
        <title>Comparative and population genomic landscape of Phellinus noxius: A hypervariable fungus causing root rot in trees.</title>
        <authorList>
            <person name="Chung C.L."/>
            <person name="Lee T.J."/>
            <person name="Akiba M."/>
            <person name="Lee H.H."/>
            <person name="Kuo T.H."/>
            <person name="Liu D."/>
            <person name="Ke H.M."/>
            <person name="Yokoi T."/>
            <person name="Roa M.B."/>
            <person name="Lu M.J."/>
            <person name="Chang Y.Y."/>
            <person name="Ann P.J."/>
            <person name="Tsai J.N."/>
            <person name="Chen C.Y."/>
            <person name="Tzean S.S."/>
            <person name="Ota Y."/>
            <person name="Hattori T."/>
            <person name="Sahashi N."/>
            <person name="Liou R.F."/>
            <person name="Kikuchi T."/>
            <person name="Tsai I.J."/>
        </authorList>
    </citation>
    <scope>NUCLEOTIDE SEQUENCE [LARGE SCALE GENOMIC DNA]</scope>
    <source>
        <strain evidence="12 13">FFPRI411160</strain>
    </source>
</reference>
<evidence type="ECO:0000256" key="9">
    <source>
        <dbReference type="ARBA" id="ARBA00023180"/>
    </source>
</evidence>
<sequence length="1064" mass="116638">MSTLSPTTRRWMSPPPIYDSTLATQSTTTLRPYLTLPYLLSLTWLAYPIISLLFIAFRLQISSDSAQDAVANAKSNLLTSCKAAEKAATVAASLPRYMAIGTNKQIASAVNGTMNAARATLVLSLTILEAVINFAIDIYRSTFFCFLELVVRGGLSLLIGAVQEINSFLTNTFSGIRTTIQNDIASINSAIQSIIDTINKANPFKNITAPQIDVPDLSSLENVSLPSTFEDALTKLNSSLPTLDQIRDSIKDFIDTPFEDLKAEINDTFAGLDYNASALFIPEEQQLSFCGDMDTSVVDDLGRDLLKITKIGVILLVILALLLIAAHCLLEWYKWRCLQQHLQYTREAWITDPTMNNTVGKGEIPSLQMTDHNLLVLAGSQQHPLLTRISNQLARLLRLKPSQHTNLQWFFHYVFHPPALAVFLIGFLGLLSVEVQLLAIHPLQEKYSAQVASSVADFSNTIATSINASMYNQSATYANQINSKVDSTQSTINDGLFGWVNGTTTTLNDTLVTFYADVQNAVQTVFNGTVLEDPIQEFVRCILGSKIEAIENALTFLHDNLVIDIPRMNETALLLSQDQVDEASKPIAQAAVGDGTDDNGGLVGKIVAQYVSSLEKERIMFAIFIGLWFVVVLIAIFIIIWHSYIRPALNARRRRKEFGNYPGASSITMYNVKPSNGYLDEKPGGAASKRGSDALFNISLRSPVKENNDGQDQNQVSWDRMIDSSPDNAEGAQTKKRVSAPRKLRPIGSKAGREQFVSDIERDRLREAESNSVESESSAVGWMKKITAVFQRNSEDNSAVVASQEANGSSTSLSSSLTERRNHSNLTIVTGKANDQFTNLSREQLPTASGTPFHRTPPVMNDPPSAWSISPDTTTRMPWIPNALNTAAKKARTRTNSSGLPLSPRPIHSPTNMLSSQHKNILRNSRNLFRPAPAAPVTPINALPSTSSTGPANPLNVSSIDPSFSRRDSLLPENTIGLVQRPYSTHRRIPSVPIDYRGSQYSITAGPGPRHGRHTSSSYITNPFATPFDDDNEARVIPGNWPKPPSGPTQGSTQAVNPFSPRAF</sequence>
<dbReference type="STRING" id="2282107.A0A286UHA0"/>
<evidence type="ECO:0000256" key="11">
    <source>
        <dbReference type="SAM" id="MobiDB-lite"/>
    </source>
</evidence>
<dbReference type="PANTHER" id="PTHR31030:SF1">
    <property type="entry name" value="PLASMA MEMBRANE FUSION PROTEIN PRM1"/>
    <property type="match status" value="1"/>
</dbReference>
<protein>
    <recommendedName>
        <fullName evidence="10">Plasma membrane fusion protein PRM1</fullName>
    </recommendedName>
</protein>
<comment type="function">
    <text evidence="1 10">Involved in cell fusion during mating by stabilizing the plasma membrane fusion event.</text>
</comment>
<dbReference type="AlphaFoldDB" id="A0A286UHA0"/>
<dbReference type="GO" id="GO:0005886">
    <property type="term" value="C:plasma membrane"/>
    <property type="evidence" value="ECO:0007669"/>
    <property type="project" value="UniProtKB-SubCell"/>
</dbReference>
<dbReference type="EMBL" id="NBII01000005">
    <property type="protein sequence ID" value="PAV18918.1"/>
    <property type="molecule type" value="Genomic_DNA"/>
</dbReference>
<comment type="caution">
    <text evidence="10">Lacks conserved residue(s) required for the propagation of feature annotation.</text>
</comment>
<keyword evidence="4 10" id="KW-1003">Cell membrane</keyword>
<evidence type="ECO:0000256" key="6">
    <source>
        <dbReference type="ARBA" id="ARBA00022971"/>
    </source>
</evidence>
<feature type="compositionally biased region" description="Polar residues" evidence="11">
    <location>
        <begin position="1048"/>
        <end position="1057"/>
    </location>
</feature>
<evidence type="ECO:0000256" key="4">
    <source>
        <dbReference type="ARBA" id="ARBA00022475"/>
    </source>
</evidence>
<evidence type="ECO:0000256" key="7">
    <source>
        <dbReference type="ARBA" id="ARBA00022989"/>
    </source>
</evidence>
<comment type="similarity">
    <text evidence="3 10">Belongs to the PRM1 family.</text>
</comment>
<gene>
    <name evidence="12" type="ORF">PNOK_0576100</name>
</gene>
<dbReference type="PANTHER" id="PTHR31030">
    <property type="entry name" value="PLASMA MEMBRANE FUSION PROTEIN PRM1"/>
    <property type="match status" value="1"/>
</dbReference>
<feature type="region of interest" description="Disordered" evidence="11">
    <location>
        <begin position="891"/>
        <end position="913"/>
    </location>
</feature>
<feature type="region of interest" description="Disordered" evidence="11">
    <location>
        <begin position="939"/>
        <end position="960"/>
    </location>
</feature>
<dbReference type="Proteomes" id="UP000217199">
    <property type="component" value="Unassembled WGS sequence"/>
</dbReference>
<name>A0A286UHA0_9AGAM</name>
<dbReference type="OrthoDB" id="10248838at2759"/>
<feature type="region of interest" description="Disordered" evidence="11">
    <location>
        <begin position="703"/>
        <end position="758"/>
    </location>
</feature>
<evidence type="ECO:0000256" key="5">
    <source>
        <dbReference type="ARBA" id="ARBA00022692"/>
    </source>
</evidence>
<dbReference type="InterPro" id="IPR026777">
    <property type="entry name" value="PRM1"/>
</dbReference>
<keyword evidence="6 10" id="KW-0184">Conjugation</keyword>
<feature type="compositionally biased region" description="Polar residues" evidence="11">
    <location>
        <begin position="799"/>
        <end position="808"/>
    </location>
</feature>
<feature type="transmembrane region" description="Helical" evidence="10">
    <location>
        <begin position="36"/>
        <end position="57"/>
    </location>
</feature>
<keyword evidence="13" id="KW-1185">Reference proteome</keyword>
<evidence type="ECO:0000256" key="10">
    <source>
        <dbReference type="RuleBase" id="RU366035"/>
    </source>
</evidence>
<proteinExistence type="inferred from homology"/>
<feature type="transmembrane region" description="Helical" evidence="10">
    <location>
        <begin position="419"/>
        <end position="440"/>
    </location>
</feature>
<keyword evidence="9" id="KW-0325">Glycoprotein</keyword>
<dbReference type="GO" id="GO:0043332">
    <property type="term" value="C:mating projection tip"/>
    <property type="evidence" value="ECO:0007669"/>
    <property type="project" value="UniProtKB-UniRule"/>
</dbReference>
<evidence type="ECO:0000313" key="13">
    <source>
        <dbReference type="Proteomes" id="UP000217199"/>
    </source>
</evidence>
<evidence type="ECO:0000313" key="12">
    <source>
        <dbReference type="EMBL" id="PAV18918.1"/>
    </source>
</evidence>
<keyword evidence="8 10" id="KW-0472">Membrane</keyword>
<dbReference type="FunCoup" id="A0A286UHA0">
    <property type="interactions" value="4"/>
</dbReference>
<dbReference type="InParanoid" id="A0A286UHA0"/>
<keyword evidence="7 10" id="KW-1133">Transmembrane helix</keyword>
<comment type="caution">
    <text evidence="12">The sequence shown here is derived from an EMBL/GenBank/DDBJ whole genome shotgun (WGS) entry which is preliminary data.</text>
</comment>